<dbReference type="RefSeq" id="WP_086595847.1">
    <property type="nucleotide sequence ID" value="NZ_MTSE01000012.1"/>
</dbReference>
<organism evidence="2 3">
    <name type="scientific">Hymenobacter crusticola</name>
    <dbReference type="NCBI Taxonomy" id="1770526"/>
    <lineage>
        <taxon>Bacteria</taxon>
        <taxon>Pseudomonadati</taxon>
        <taxon>Bacteroidota</taxon>
        <taxon>Cytophagia</taxon>
        <taxon>Cytophagales</taxon>
        <taxon>Hymenobacteraceae</taxon>
        <taxon>Hymenobacter</taxon>
    </lineage>
</organism>
<protein>
    <recommendedName>
        <fullName evidence="1">BLUF domain-containing protein</fullName>
    </recommendedName>
</protein>
<proteinExistence type="predicted"/>
<evidence type="ECO:0000259" key="1">
    <source>
        <dbReference type="PROSITE" id="PS50925"/>
    </source>
</evidence>
<dbReference type="PROSITE" id="PS50925">
    <property type="entry name" value="BLUF"/>
    <property type="match status" value="1"/>
</dbReference>
<sequence>MTVHQILYTSLATSAMSDEQLKSILLQARATNHDLRITGILLYSEGMILQVLEGEEGAVRDLYEKIRRDPRHTAVATLVDGAVERRVFPDWSMGFVPVSMSEFVYIAGYVDPSKRNFLLPRAHNASDELRSLLQQFVADQEAKVRT</sequence>
<dbReference type="AlphaFoldDB" id="A0A243WB70"/>
<dbReference type="GO" id="GO:0071949">
    <property type="term" value="F:FAD binding"/>
    <property type="evidence" value="ECO:0007669"/>
    <property type="project" value="InterPro"/>
</dbReference>
<dbReference type="Pfam" id="PF04940">
    <property type="entry name" value="BLUF"/>
    <property type="match status" value="1"/>
</dbReference>
<feature type="domain" description="BLUF" evidence="1">
    <location>
        <begin position="3"/>
        <end position="94"/>
    </location>
</feature>
<accession>A0A243WB70</accession>
<dbReference type="SMART" id="SM01034">
    <property type="entry name" value="BLUF"/>
    <property type="match status" value="1"/>
</dbReference>
<gene>
    <name evidence="2" type="ORF">BXP70_19840</name>
</gene>
<dbReference type="EMBL" id="MTSE01000012">
    <property type="protein sequence ID" value="OUJ72232.1"/>
    <property type="molecule type" value="Genomic_DNA"/>
</dbReference>
<name>A0A243WB70_9BACT</name>
<reference evidence="2 3" key="1">
    <citation type="submission" date="2017-01" db="EMBL/GenBank/DDBJ databases">
        <title>A new Hymenobacter.</title>
        <authorList>
            <person name="Liang Y."/>
            <person name="Feng F."/>
        </authorList>
    </citation>
    <scope>NUCLEOTIDE SEQUENCE [LARGE SCALE GENOMIC DNA]</scope>
    <source>
        <strain evidence="2">MIMBbqt21</strain>
    </source>
</reference>
<keyword evidence="3" id="KW-1185">Reference proteome</keyword>
<dbReference type="SUPFAM" id="SSF54975">
    <property type="entry name" value="Acylphosphatase/BLUF domain-like"/>
    <property type="match status" value="1"/>
</dbReference>
<evidence type="ECO:0000313" key="2">
    <source>
        <dbReference type="EMBL" id="OUJ72232.1"/>
    </source>
</evidence>
<dbReference type="OrthoDB" id="1122028at2"/>
<dbReference type="Proteomes" id="UP000194873">
    <property type="component" value="Unassembled WGS sequence"/>
</dbReference>
<dbReference type="GO" id="GO:0009882">
    <property type="term" value="F:blue light photoreceptor activity"/>
    <property type="evidence" value="ECO:0007669"/>
    <property type="project" value="InterPro"/>
</dbReference>
<comment type="caution">
    <text evidence="2">The sequence shown here is derived from an EMBL/GenBank/DDBJ whole genome shotgun (WGS) entry which is preliminary data.</text>
</comment>
<evidence type="ECO:0000313" key="3">
    <source>
        <dbReference type="Proteomes" id="UP000194873"/>
    </source>
</evidence>
<dbReference type="InterPro" id="IPR007024">
    <property type="entry name" value="BLUF_domain"/>
</dbReference>
<dbReference type="Gene3D" id="3.30.70.100">
    <property type="match status" value="1"/>
</dbReference>
<dbReference type="InterPro" id="IPR036046">
    <property type="entry name" value="Acylphosphatase-like_dom_sf"/>
</dbReference>